<protein>
    <recommendedName>
        <fullName evidence="3">Transcriptional regulator, AbiEi antitoxin, Type IV TA system</fullName>
    </recommendedName>
</protein>
<dbReference type="Pfam" id="PF19570">
    <property type="entry name" value="DUF6088"/>
    <property type="match status" value="1"/>
</dbReference>
<accession>A0A928BSN1</accession>
<gene>
    <name evidence="1" type="ORF">E7102_07320</name>
</gene>
<evidence type="ECO:0008006" key="3">
    <source>
        <dbReference type="Google" id="ProtNLM"/>
    </source>
</evidence>
<dbReference type="EMBL" id="SUYD01000008">
    <property type="protein sequence ID" value="MBE6266262.1"/>
    <property type="molecule type" value="Genomic_DNA"/>
</dbReference>
<organism evidence="1 2">
    <name type="scientific">Xylanibacter ruminicola</name>
    <name type="common">Prevotella ruminicola</name>
    <dbReference type="NCBI Taxonomy" id="839"/>
    <lineage>
        <taxon>Bacteria</taxon>
        <taxon>Pseudomonadati</taxon>
        <taxon>Bacteroidota</taxon>
        <taxon>Bacteroidia</taxon>
        <taxon>Bacteroidales</taxon>
        <taxon>Prevotellaceae</taxon>
        <taxon>Xylanibacter</taxon>
    </lineage>
</organism>
<evidence type="ECO:0000313" key="2">
    <source>
        <dbReference type="Proteomes" id="UP000763088"/>
    </source>
</evidence>
<proteinExistence type="predicted"/>
<dbReference type="InterPro" id="IPR045738">
    <property type="entry name" value="DUF6088"/>
</dbReference>
<reference evidence="1" key="1">
    <citation type="submission" date="2019-04" db="EMBL/GenBank/DDBJ databases">
        <title>Evolution of Biomass-Degrading Anaerobic Consortia Revealed by Metagenomics.</title>
        <authorList>
            <person name="Peng X."/>
        </authorList>
    </citation>
    <scope>NUCLEOTIDE SEQUENCE</scope>
    <source>
        <strain evidence="1">SIG141</strain>
    </source>
</reference>
<evidence type="ECO:0000313" key="1">
    <source>
        <dbReference type="EMBL" id="MBE6266262.1"/>
    </source>
</evidence>
<dbReference type="AlphaFoldDB" id="A0A928BSN1"/>
<comment type="caution">
    <text evidence="1">The sequence shown here is derived from an EMBL/GenBank/DDBJ whole genome shotgun (WGS) entry which is preliminary data.</text>
</comment>
<sequence>MTEDKPLRQIIEEIPPGNVLFRTDFPQYNVEFVGNVLTKLVEDNVIVKLAQGIYYRPKLSRFGAVKPSIIQIAESIAKRDNAVILPVGETALNELGLSTQVPMTYTFLTNGSGRTINLGNQTIVFKRGVPRNFAYKTTLMAYLVQALRALGKDNVGETELSQIRKLIRMEPEQDKLRQDLMMVPIWMRKMISPIIIKKGNETNTLDK</sequence>
<dbReference type="Proteomes" id="UP000763088">
    <property type="component" value="Unassembled WGS sequence"/>
</dbReference>
<name>A0A928BSN1_XYLRU</name>